<gene>
    <name evidence="1" type="primary">IQGAP1_1</name>
    <name evidence="1" type="ORF">GOODEAATRI_017297</name>
</gene>
<keyword evidence="2" id="KW-1185">Reference proteome</keyword>
<organism evidence="1 2">
    <name type="scientific">Goodea atripinnis</name>
    <dbReference type="NCBI Taxonomy" id="208336"/>
    <lineage>
        <taxon>Eukaryota</taxon>
        <taxon>Metazoa</taxon>
        <taxon>Chordata</taxon>
        <taxon>Craniata</taxon>
        <taxon>Vertebrata</taxon>
        <taxon>Euteleostomi</taxon>
        <taxon>Actinopterygii</taxon>
        <taxon>Neopterygii</taxon>
        <taxon>Teleostei</taxon>
        <taxon>Neoteleostei</taxon>
        <taxon>Acanthomorphata</taxon>
        <taxon>Ovalentaria</taxon>
        <taxon>Atherinomorphae</taxon>
        <taxon>Cyprinodontiformes</taxon>
        <taxon>Goodeidae</taxon>
        <taxon>Goodea</taxon>
    </lineage>
</organism>
<name>A0ABV0MVT8_9TELE</name>
<dbReference type="EMBL" id="JAHRIO010011393">
    <property type="protein sequence ID" value="MEQ2162192.1"/>
    <property type="molecule type" value="Genomic_DNA"/>
</dbReference>
<sequence length="158" mass="17922">YMDELMRLKEAAKEEGNKYLTWNDIQACIDQVNLAVQEEHERIAAIGQINESLDEGDPMKTLDMLQNPSAKLTDVDPSIAQHYHDKLLEARREKAHVSQEVIIQIKHPADGFQQTLMSWCCHPSNPHFLSYIHVGCVSLALQPEMSAAFSLQIETFSC</sequence>
<evidence type="ECO:0000313" key="2">
    <source>
        <dbReference type="Proteomes" id="UP001476798"/>
    </source>
</evidence>
<dbReference type="PANTHER" id="PTHR14149:SF15">
    <property type="entry name" value="RAS GTPASE-ACTIVATING-LIKE PROTEIN IQGAP1"/>
    <property type="match status" value="1"/>
</dbReference>
<dbReference type="PANTHER" id="PTHR14149">
    <property type="entry name" value="RAS GTPASE-ACTIVATING PROTEIN WITH IQ MOTIF"/>
    <property type="match status" value="1"/>
</dbReference>
<feature type="non-terminal residue" evidence="1">
    <location>
        <position position="1"/>
    </location>
</feature>
<comment type="caution">
    <text evidence="1">The sequence shown here is derived from an EMBL/GenBank/DDBJ whole genome shotgun (WGS) entry which is preliminary data.</text>
</comment>
<proteinExistence type="predicted"/>
<accession>A0ABV0MVT8</accession>
<dbReference type="Proteomes" id="UP001476798">
    <property type="component" value="Unassembled WGS sequence"/>
</dbReference>
<protein>
    <submittedName>
        <fullName evidence="1">Ras GTPase-activating-like protein iqgap1</fullName>
    </submittedName>
</protein>
<evidence type="ECO:0000313" key="1">
    <source>
        <dbReference type="EMBL" id="MEQ2162192.1"/>
    </source>
</evidence>
<reference evidence="1 2" key="1">
    <citation type="submission" date="2021-06" db="EMBL/GenBank/DDBJ databases">
        <authorList>
            <person name="Palmer J.M."/>
        </authorList>
    </citation>
    <scope>NUCLEOTIDE SEQUENCE [LARGE SCALE GENOMIC DNA]</scope>
    <source>
        <strain evidence="1 2">GA_2019</strain>
        <tissue evidence="1">Muscle</tissue>
    </source>
</reference>